<evidence type="ECO:0000256" key="7">
    <source>
        <dbReference type="ARBA" id="ARBA00022840"/>
    </source>
</evidence>
<dbReference type="PROSITE" id="PS51198">
    <property type="entry name" value="UVRD_HELICASE_ATP_BIND"/>
    <property type="match status" value="1"/>
</dbReference>
<dbReference type="PROSITE" id="PS51217">
    <property type="entry name" value="UVRD_HELICASE_CTER"/>
    <property type="match status" value="1"/>
</dbReference>
<keyword evidence="1" id="KW-0540">Nuclease</keyword>
<keyword evidence="10" id="KW-0413">Isomerase</keyword>
<evidence type="ECO:0000256" key="14">
    <source>
        <dbReference type="PROSITE-ProRule" id="PRU00560"/>
    </source>
</evidence>
<evidence type="ECO:0000256" key="9">
    <source>
        <dbReference type="ARBA" id="ARBA00023204"/>
    </source>
</evidence>
<keyword evidence="6" id="KW-0269">Exonuclease</keyword>
<keyword evidence="4 14" id="KW-0378">Hydrolase</keyword>
<dbReference type="Proteomes" id="UP000315454">
    <property type="component" value="Unassembled WGS sequence"/>
</dbReference>
<dbReference type="InterPro" id="IPR027417">
    <property type="entry name" value="P-loop_NTPase"/>
</dbReference>
<dbReference type="Gene3D" id="3.90.320.10">
    <property type="match status" value="1"/>
</dbReference>
<evidence type="ECO:0000256" key="8">
    <source>
        <dbReference type="ARBA" id="ARBA00023125"/>
    </source>
</evidence>
<comment type="catalytic activity">
    <reaction evidence="11">
        <text>Couples ATP hydrolysis with the unwinding of duplex DNA by translocating in the 3'-5' direction.</text>
        <dbReference type="EC" id="5.6.2.4"/>
    </reaction>
</comment>
<reference evidence="18 19" key="1">
    <citation type="journal article" date="2019" name="mSystems">
        <title>Life at home and on the roam: Genomic adaptions reflect the dual lifestyle of an intracellular, facultative symbiont.</title>
        <authorList>
            <person name="Burgsdorf I."/>
        </authorList>
    </citation>
    <scope>NUCLEOTIDE SEQUENCE [LARGE SCALE GENOMIC DNA]</scope>
    <source>
        <strain evidence="18">277cI</strain>
    </source>
</reference>
<dbReference type="GO" id="GO:0005524">
    <property type="term" value="F:ATP binding"/>
    <property type="evidence" value="ECO:0007669"/>
    <property type="project" value="UniProtKB-UniRule"/>
</dbReference>
<accession>A0A524RUX7</accession>
<feature type="compositionally biased region" description="Basic and acidic residues" evidence="15">
    <location>
        <begin position="879"/>
        <end position="888"/>
    </location>
</feature>
<proteinExistence type="predicted"/>
<dbReference type="GO" id="GO:0009338">
    <property type="term" value="C:exodeoxyribonuclease V complex"/>
    <property type="evidence" value="ECO:0007669"/>
    <property type="project" value="TreeGrafter"/>
</dbReference>
<evidence type="ECO:0000313" key="18">
    <source>
        <dbReference type="EMBL" id="TGH26288.1"/>
    </source>
</evidence>
<dbReference type="Pfam" id="PF00580">
    <property type="entry name" value="UvrD-helicase"/>
    <property type="match status" value="1"/>
</dbReference>
<dbReference type="InterPro" id="IPR011604">
    <property type="entry name" value="PDDEXK-like_dom_sf"/>
</dbReference>
<comment type="caution">
    <text evidence="14">Lacks conserved residue(s) required for the propagation of feature annotation.</text>
</comment>
<dbReference type="EC" id="5.6.2.4" evidence="12"/>
<dbReference type="GO" id="GO:0003677">
    <property type="term" value="F:DNA binding"/>
    <property type="evidence" value="ECO:0007669"/>
    <property type="project" value="UniProtKB-KW"/>
</dbReference>
<dbReference type="PANTHER" id="PTHR11070:SF23">
    <property type="entry name" value="RECBCD ENZYME SUBUNIT RECB"/>
    <property type="match status" value="1"/>
</dbReference>
<dbReference type="InterPro" id="IPR014017">
    <property type="entry name" value="DNA_helicase_UvrD-like_C"/>
</dbReference>
<evidence type="ECO:0000256" key="3">
    <source>
        <dbReference type="ARBA" id="ARBA00022763"/>
    </source>
</evidence>
<dbReference type="Pfam" id="PF13361">
    <property type="entry name" value="UvrD_C"/>
    <property type="match status" value="1"/>
</dbReference>
<evidence type="ECO:0000256" key="12">
    <source>
        <dbReference type="ARBA" id="ARBA00034808"/>
    </source>
</evidence>
<dbReference type="InterPro" id="IPR000212">
    <property type="entry name" value="DNA_helicase_UvrD/REP"/>
</dbReference>
<evidence type="ECO:0000256" key="15">
    <source>
        <dbReference type="SAM" id="MobiDB-lite"/>
    </source>
</evidence>
<dbReference type="InterPro" id="IPR014016">
    <property type="entry name" value="UvrD-like_ATP-bd"/>
</dbReference>
<comment type="caution">
    <text evidence="18">The sequence shown here is derived from an EMBL/GenBank/DDBJ whole genome shotgun (WGS) entry which is preliminary data.</text>
</comment>
<dbReference type="Gene3D" id="1.10.486.10">
    <property type="entry name" value="PCRA, domain 4"/>
    <property type="match status" value="1"/>
</dbReference>
<dbReference type="GO" id="GO:0005829">
    <property type="term" value="C:cytosol"/>
    <property type="evidence" value="ECO:0007669"/>
    <property type="project" value="TreeGrafter"/>
</dbReference>
<keyword evidence="5 14" id="KW-0347">Helicase</keyword>
<dbReference type="Gene3D" id="3.40.50.300">
    <property type="entry name" value="P-loop containing nucleotide triphosphate hydrolases"/>
    <property type="match status" value="2"/>
</dbReference>
<dbReference type="GO" id="GO:0004527">
    <property type="term" value="F:exonuclease activity"/>
    <property type="evidence" value="ECO:0007669"/>
    <property type="project" value="UniProtKB-KW"/>
</dbReference>
<keyword evidence="3" id="KW-0227">DNA damage</keyword>
<organism evidence="18 19">
    <name type="scientific">Aphanocapsa feldmannii 277cI</name>
    <dbReference type="NCBI Taxonomy" id="2507554"/>
    <lineage>
        <taxon>Bacteria</taxon>
        <taxon>Bacillati</taxon>
        <taxon>Cyanobacteriota</taxon>
        <taxon>Cyanophyceae</taxon>
        <taxon>Oscillatoriophycideae</taxon>
        <taxon>Chroococcales</taxon>
        <taxon>Microcystaceae</taxon>
        <taxon>Aphanocapsa</taxon>
    </lineage>
</organism>
<evidence type="ECO:0000256" key="10">
    <source>
        <dbReference type="ARBA" id="ARBA00023235"/>
    </source>
</evidence>
<evidence type="ECO:0000256" key="5">
    <source>
        <dbReference type="ARBA" id="ARBA00022806"/>
    </source>
</evidence>
<keyword evidence="2 14" id="KW-0547">Nucleotide-binding</keyword>
<dbReference type="AlphaFoldDB" id="A0A524RUX7"/>
<evidence type="ECO:0000256" key="2">
    <source>
        <dbReference type="ARBA" id="ARBA00022741"/>
    </source>
</evidence>
<keyword evidence="9" id="KW-0234">DNA repair</keyword>
<dbReference type="EMBL" id="SRMN01000022">
    <property type="protein sequence ID" value="TGH26288.1"/>
    <property type="molecule type" value="Genomic_DNA"/>
</dbReference>
<evidence type="ECO:0000259" key="17">
    <source>
        <dbReference type="PROSITE" id="PS51217"/>
    </source>
</evidence>
<keyword evidence="7 14" id="KW-0067">ATP-binding</keyword>
<dbReference type="PANTHER" id="PTHR11070">
    <property type="entry name" value="UVRD / RECB / PCRA DNA HELICASE FAMILY MEMBER"/>
    <property type="match status" value="1"/>
</dbReference>
<feature type="domain" description="UvrD-like helicase C-terminal" evidence="17">
    <location>
        <begin position="385"/>
        <end position="658"/>
    </location>
</feature>
<dbReference type="InterPro" id="IPR011335">
    <property type="entry name" value="Restrct_endonuc-II-like"/>
</dbReference>
<keyword evidence="8" id="KW-0238">DNA-binding</keyword>
<feature type="domain" description="UvrD-like helicase ATP-binding" evidence="16">
    <location>
        <begin position="1"/>
        <end position="360"/>
    </location>
</feature>
<evidence type="ECO:0000259" key="16">
    <source>
        <dbReference type="PROSITE" id="PS51198"/>
    </source>
</evidence>
<dbReference type="GO" id="GO:0043138">
    <property type="term" value="F:3'-5' DNA helicase activity"/>
    <property type="evidence" value="ECO:0007669"/>
    <property type="project" value="UniProtKB-EC"/>
</dbReference>
<dbReference type="GO" id="GO:0000725">
    <property type="term" value="P:recombinational repair"/>
    <property type="evidence" value="ECO:0007669"/>
    <property type="project" value="TreeGrafter"/>
</dbReference>
<dbReference type="CDD" id="cd22352">
    <property type="entry name" value="RecB_C-like"/>
    <property type="match status" value="1"/>
</dbReference>
<gene>
    <name evidence="18" type="ORF">ERJ68_02160</name>
</gene>
<feature type="region of interest" description="Disordered" evidence="15">
    <location>
        <begin position="868"/>
        <end position="916"/>
    </location>
</feature>
<dbReference type="SUPFAM" id="SSF52980">
    <property type="entry name" value="Restriction endonuclease-like"/>
    <property type="match status" value="1"/>
</dbReference>
<evidence type="ECO:0000256" key="4">
    <source>
        <dbReference type="ARBA" id="ARBA00022801"/>
    </source>
</evidence>
<evidence type="ECO:0000256" key="11">
    <source>
        <dbReference type="ARBA" id="ARBA00034617"/>
    </source>
</evidence>
<comment type="catalytic activity">
    <reaction evidence="13">
        <text>ATP + H2O = ADP + phosphate + H(+)</text>
        <dbReference type="Rhea" id="RHEA:13065"/>
        <dbReference type="ChEBI" id="CHEBI:15377"/>
        <dbReference type="ChEBI" id="CHEBI:15378"/>
        <dbReference type="ChEBI" id="CHEBI:30616"/>
        <dbReference type="ChEBI" id="CHEBI:43474"/>
        <dbReference type="ChEBI" id="CHEBI:456216"/>
        <dbReference type="EC" id="5.6.2.4"/>
    </reaction>
</comment>
<evidence type="ECO:0000256" key="6">
    <source>
        <dbReference type="ARBA" id="ARBA00022839"/>
    </source>
</evidence>
<evidence type="ECO:0000256" key="1">
    <source>
        <dbReference type="ARBA" id="ARBA00022722"/>
    </source>
</evidence>
<evidence type="ECO:0000256" key="13">
    <source>
        <dbReference type="ARBA" id="ARBA00048988"/>
    </source>
</evidence>
<sequence>MLADLLEQWRSDCSNDRLLARLQVLLLASESIDLAPITTIHGFIQRLVEQSGSSLGVDPASRIQEQDNGLLEQLVADWRLNQFRHGDGLWLRWTTALGTFGSAAMLRLARQVDGDSGLLLPGGEGPSGEAIAARWQADLQAFAQRWQVETARPDTSMLTLLIEQARGRGKQALRNRIAAIGSGLRCFQQQGVGARDLVSQLRQLRDTLRRNDHVSGRDGAALGKAMDGLLCRPGSLLRQHFCNHIRSEARRRRALDEVLSFADLLGAVDPRPLNEEQKLSLQRLGRERVSACLIDEFQDTDPIQWRLFRLLYDGHCPLVLVGDPKQAIYRFRGGDLQTYLQATQAPDRQLRQLCTNHRSDAPLVESLNRLMGQEGSFGREIAYRAVTAAAAGSRLLSGEGRPLPALVLRWCCGDWRRPGQASRLERSLQPRLVNEIGDTLAAGWRIETEAGLRPVEPGDLAVLVRTNGQAQQLLQALEAAGIGARIARGGNIWSSAAAQQWQQLLQVLASPGQEPPAVSLALTDLGGWTVVAQQDRDGRDWSRWMDSLARAGERYGRDGPLPALLLLLRRSGAMKRLLGRSQGEQRFSDLRQIGERLQDRWQELRQGPQRLGQWLETRRAEAQDRWGGEARRPLESEQQRLVRDGSLVTIATVHASKGLEYGIVWCPFLWQAKQGISEGSPFAYHHPQAGRSLELCPAPESEQAAAHRQAAQHEQWLETLRLGYVAMTRARHQLILHLALVDGAEQSLPAWLLQRPPDTPASALLAAPRPWKQLREQLRHHDDPSACEQLRQRLNQLGVPARLDRISLEGDEPAMPLHSDGGCTTPATAFTPVAAADMPLTLRVWRRPGFDLGWQRSSYSRLIDGSDPYPRMFSGAESPSRDLGRDTDEGPSWQEDGQGSGELPEVLPPPGVQRMLAAPTAGPAATVVPAAAFTAGQFRPEAQDRAPWDGFGGGAGFGSFLHDVLETLDFAVAFRGLQALRADDTSQARLRHCLERHGRPPGDLPRLEEDLVRLMQCRLGPPCQQMTLGSLAPQDRLHELRFDLPAAGGFSASDPARAITMAAIARVLKPDAAALPAGYLDQLAGLDSTLRGFLNGFIDVTFRLTTPSGTRWFVADWKTNRLVHRGRQGLDEAMARHHYPLQGALYALAMHRLLRQRLRDYRAERDFGGILYLFLREMRPGDSSGVWFWCPSASVLHGRGRAAATG</sequence>
<evidence type="ECO:0000313" key="19">
    <source>
        <dbReference type="Proteomes" id="UP000315454"/>
    </source>
</evidence>
<name>A0A524RUX7_9CHRO</name>
<protein>
    <recommendedName>
        <fullName evidence="12">DNA 3'-5' helicase</fullName>
        <ecNumber evidence="12">5.6.2.4</ecNumber>
    </recommendedName>
</protein>
<dbReference type="SUPFAM" id="SSF52540">
    <property type="entry name" value="P-loop containing nucleoside triphosphate hydrolases"/>
    <property type="match status" value="1"/>
</dbReference>